<name>A0ABQ6ELW7_9VIBR</name>
<organism evidence="4 5">
    <name type="scientific">Vibrio algivorus</name>
    <dbReference type="NCBI Taxonomy" id="1667024"/>
    <lineage>
        <taxon>Bacteria</taxon>
        <taxon>Pseudomonadati</taxon>
        <taxon>Pseudomonadota</taxon>
        <taxon>Gammaproteobacteria</taxon>
        <taxon>Vibrionales</taxon>
        <taxon>Vibrionaceae</taxon>
        <taxon>Vibrio</taxon>
    </lineage>
</organism>
<dbReference type="InterPro" id="IPR003343">
    <property type="entry name" value="Big_2"/>
</dbReference>
<dbReference type="RefSeq" id="WP_089122583.1">
    <property type="nucleotide sequence ID" value="NZ_BSPV01000004.1"/>
</dbReference>
<accession>A0ABQ6ELW7</accession>
<evidence type="ECO:0000256" key="1">
    <source>
        <dbReference type="SAM" id="MobiDB-lite"/>
    </source>
</evidence>
<comment type="caution">
    <text evidence="4">The sequence shown here is derived from an EMBL/GenBank/DDBJ whole genome shotgun (WGS) entry which is preliminary data.</text>
</comment>
<evidence type="ECO:0000313" key="4">
    <source>
        <dbReference type="EMBL" id="GLT14152.1"/>
    </source>
</evidence>
<reference evidence="5" key="1">
    <citation type="journal article" date="2019" name="Int. J. Syst. Evol. Microbiol.">
        <title>The Global Catalogue of Microorganisms (GCM) 10K type strain sequencing project: providing services to taxonomists for standard genome sequencing and annotation.</title>
        <authorList>
            <consortium name="The Broad Institute Genomics Platform"/>
            <consortium name="The Broad Institute Genome Sequencing Center for Infectious Disease"/>
            <person name="Wu L."/>
            <person name="Ma J."/>
        </authorList>
    </citation>
    <scope>NUCLEOTIDE SEQUENCE [LARGE SCALE GENOMIC DNA]</scope>
    <source>
        <strain evidence="5">NBRC 111146</strain>
    </source>
</reference>
<dbReference type="PROSITE" id="PS51257">
    <property type="entry name" value="PROKAR_LIPOPROTEIN"/>
    <property type="match status" value="1"/>
</dbReference>
<dbReference type="Gene3D" id="2.60.40.1080">
    <property type="match status" value="5"/>
</dbReference>
<feature type="domain" description="BIG2" evidence="3">
    <location>
        <begin position="455"/>
        <end position="540"/>
    </location>
</feature>
<dbReference type="EMBL" id="BSPV01000004">
    <property type="protein sequence ID" value="GLT14152.1"/>
    <property type="molecule type" value="Genomic_DNA"/>
</dbReference>
<feature type="domain" description="BIG2" evidence="3">
    <location>
        <begin position="159"/>
        <end position="260"/>
    </location>
</feature>
<dbReference type="SUPFAM" id="SSF49373">
    <property type="entry name" value="Invasin/intimin cell-adhesion fragments"/>
    <property type="match status" value="1"/>
</dbReference>
<keyword evidence="2" id="KW-0732">Signal</keyword>
<feature type="compositionally biased region" description="Low complexity" evidence="1">
    <location>
        <begin position="26"/>
        <end position="40"/>
    </location>
</feature>
<feature type="chain" id="PRO_5045513970" description="BIG2 domain-containing protein" evidence="2">
    <location>
        <begin position="19"/>
        <end position="661"/>
    </location>
</feature>
<evidence type="ECO:0000256" key="2">
    <source>
        <dbReference type="SAM" id="SignalP"/>
    </source>
</evidence>
<proteinExistence type="predicted"/>
<sequence>MGVSRLVLSCFIIIFLLATTGCDNSTSSLPSQSSQEPIQPGHTVKLPDDNLTGEDDGADEEPNAEDSIILTALTVSPSSSTVATSEHVQFQATASYSDNSSSIVTDEVIWESGDTNLISILDSGIGTAISAGNTLIRATLTQSGVTKSSEVAVTITGPTLVAITVSPKKFLLPASVKKPLTAIAQYSDGTTENITDQVIWSASATTLNNPFPPMGSDPIFVIVDENGVVFCDEFDGDDDLDNDTTITATYQGMQDTAQLTVFGAAVGAINVTPTVISLEKGFVQQFTATALLGMQGFASSTDVTQVSGDNSYYSDWGWSSSDPSVVSIDRLTGVATVLRATATPVEITFDRENSSGFAMLQISDVTLESITIEPLSNHLLQGTTERIQILASYSNGTVKDISAQPLLTLSANDESIINIMEDNQLYANQEGVTSLVASFDGITSAPVEITVEDIALESISVEPTSLSLAKGTYGQLMATATYSDGTIRDITRQANWITAESDAVSVNGFGKVITNDMPSNANSVEVRVTFRGHGSTSSIMVKDVAPLGLDASVEPTQLSVGEKGKITITATFADGTSQDVTESAFITSYFAPLTVTRDGVIEAWVEGDYFLIYGYGFSYGYTSPGVYDGVAFGYDYGYDIALPSGGSTPFGTTEMVVVSNP</sequence>
<gene>
    <name evidence="4" type="ORF">GCM10007931_11270</name>
</gene>
<feature type="compositionally biased region" description="Acidic residues" evidence="1">
    <location>
        <begin position="51"/>
        <end position="63"/>
    </location>
</feature>
<feature type="signal peptide" evidence="2">
    <location>
        <begin position="1"/>
        <end position="18"/>
    </location>
</feature>
<feature type="region of interest" description="Disordered" evidence="1">
    <location>
        <begin position="26"/>
        <end position="63"/>
    </location>
</feature>
<evidence type="ECO:0000313" key="5">
    <source>
        <dbReference type="Proteomes" id="UP001157156"/>
    </source>
</evidence>
<feature type="domain" description="BIG2" evidence="3">
    <location>
        <begin position="265"/>
        <end position="359"/>
    </location>
</feature>
<evidence type="ECO:0000259" key="3">
    <source>
        <dbReference type="SMART" id="SM00635"/>
    </source>
</evidence>
<keyword evidence="5" id="KW-1185">Reference proteome</keyword>
<protein>
    <recommendedName>
        <fullName evidence="3">BIG2 domain-containing protein</fullName>
    </recommendedName>
</protein>
<feature type="domain" description="BIG2" evidence="3">
    <location>
        <begin position="69"/>
        <end position="150"/>
    </location>
</feature>
<dbReference type="Proteomes" id="UP001157156">
    <property type="component" value="Unassembled WGS sequence"/>
</dbReference>
<dbReference type="SMART" id="SM00635">
    <property type="entry name" value="BID_2"/>
    <property type="match status" value="4"/>
</dbReference>
<dbReference type="InterPro" id="IPR008964">
    <property type="entry name" value="Invasin/intimin_cell_adhesion"/>
</dbReference>